<evidence type="ECO:0000313" key="3">
    <source>
        <dbReference type="Proteomes" id="UP000067399"/>
    </source>
</evidence>
<protein>
    <submittedName>
        <fullName evidence="2">Uncharacterized protein</fullName>
    </submittedName>
</protein>
<evidence type="ECO:0000313" key="2">
    <source>
        <dbReference type="EMBL" id="BAS68393.1"/>
    </source>
</evidence>
<keyword evidence="1" id="KW-0812">Transmembrane</keyword>
<reference evidence="2 3" key="2">
    <citation type="journal article" date="2016" name="ISME J.">
        <title>Heterogeneous composition of key metabolic gene clusters in a vent mussel symbiont population.</title>
        <authorList>
            <person name="Ikuta T."/>
            <person name="Takaki Y."/>
            <person name="Nagai Y."/>
            <person name="Shimamura S."/>
            <person name="Tsuda M."/>
            <person name="Kawagucci S."/>
            <person name="Aoki Y."/>
            <person name="Inoue K."/>
            <person name="Teruya M."/>
            <person name="Satou K."/>
            <person name="Teruya K."/>
            <person name="Shimoji M."/>
            <person name="Tamotsu H."/>
            <person name="Hirano T."/>
            <person name="Maruyama T."/>
            <person name="Yoshida T."/>
        </authorList>
    </citation>
    <scope>NUCLEOTIDE SEQUENCE [LARGE SCALE GENOMIC DNA]</scope>
    <source>
        <strain evidence="2 3">Myojin Knoll</strain>
    </source>
</reference>
<keyword evidence="1" id="KW-0472">Membrane</keyword>
<sequence>MNIVSIIIFLGGLELFFYLIYKVIKNRKKNDFKMFVAIIKKTLALISSLIKKNK</sequence>
<dbReference type="STRING" id="1303921.BSEPE_1414"/>
<name>A0A0P0UTA9_9GAMM</name>
<evidence type="ECO:0000256" key="1">
    <source>
        <dbReference type="SAM" id="Phobius"/>
    </source>
</evidence>
<dbReference type="Proteomes" id="UP000067399">
    <property type="component" value="Chromosome"/>
</dbReference>
<dbReference type="AlphaFoldDB" id="A0A0P0UTA9"/>
<keyword evidence="3" id="KW-1185">Reference proteome</keyword>
<feature type="transmembrane region" description="Helical" evidence="1">
    <location>
        <begin position="6"/>
        <end position="24"/>
    </location>
</feature>
<keyword evidence="1" id="KW-1133">Transmembrane helix</keyword>
<dbReference type="EMBL" id="AP013042">
    <property type="protein sequence ID" value="BAS68393.1"/>
    <property type="molecule type" value="Genomic_DNA"/>
</dbReference>
<proteinExistence type="predicted"/>
<organism evidence="2 3">
    <name type="scientific">endosymbiont of Bathymodiolus septemdierum str. Myojin knoll</name>
    <dbReference type="NCBI Taxonomy" id="1303921"/>
    <lineage>
        <taxon>Bacteria</taxon>
        <taxon>Pseudomonadati</taxon>
        <taxon>Pseudomonadota</taxon>
        <taxon>Gammaproteobacteria</taxon>
        <taxon>sulfur-oxidizing symbionts</taxon>
    </lineage>
</organism>
<accession>A0A0P0UTA9</accession>
<dbReference type="KEGG" id="ebh:BSEPE_1414"/>
<gene>
    <name evidence="2" type="ORF">BSEPE_1414</name>
</gene>
<reference evidence="2 3" key="1">
    <citation type="journal article" date="2000" name="Mar. Ecol. Prog. Ser.">
        <title>Phylogenetic characterization of endosymbionts in three hydrothermal vent mussels: influence on host distributions.</title>
        <authorList>
            <person name="Fujiwara Y."/>
            <person name="Takai K."/>
            <person name="Uematsu K."/>
            <person name="Tsuchida S."/>
            <person name="Hunt J.C."/>
            <person name="Hashimoto J."/>
        </authorList>
    </citation>
    <scope>NUCLEOTIDE SEQUENCE [LARGE SCALE GENOMIC DNA]</scope>
    <source>
        <strain evidence="2 3">Myojin Knoll</strain>
    </source>
</reference>